<protein>
    <submittedName>
        <fullName evidence="2">Putative cupin domain-containing protein</fullName>
    </submittedName>
</protein>
<dbReference type="EMBL" id="MT144258">
    <property type="protein sequence ID" value="QJA51380.1"/>
    <property type="molecule type" value="Genomic_DNA"/>
</dbReference>
<dbReference type="InterPro" id="IPR014710">
    <property type="entry name" value="RmlC-like_jellyroll"/>
</dbReference>
<gene>
    <name evidence="2" type="ORF">TM448A02085_0002</name>
    <name evidence="3" type="ORF">TM448B01760_0003</name>
</gene>
<dbReference type="CDD" id="cd02208">
    <property type="entry name" value="cupin_RmlC-like"/>
    <property type="match status" value="1"/>
</dbReference>
<name>A0A6H1ZVZ5_9ZZZZ</name>
<dbReference type="SUPFAM" id="SSF51182">
    <property type="entry name" value="RmlC-like cupins"/>
    <property type="match status" value="1"/>
</dbReference>
<dbReference type="InterPro" id="IPR011051">
    <property type="entry name" value="RmlC_Cupin_sf"/>
</dbReference>
<dbReference type="Pfam" id="PF07883">
    <property type="entry name" value="Cupin_2"/>
    <property type="match status" value="1"/>
</dbReference>
<dbReference type="Gene3D" id="2.60.120.10">
    <property type="entry name" value="Jelly Rolls"/>
    <property type="match status" value="1"/>
</dbReference>
<accession>A0A6H1ZVZ5</accession>
<reference evidence="2" key="1">
    <citation type="submission" date="2020-03" db="EMBL/GenBank/DDBJ databases">
        <title>The deep terrestrial virosphere.</title>
        <authorList>
            <person name="Holmfeldt K."/>
            <person name="Nilsson E."/>
            <person name="Simone D."/>
            <person name="Lopez-Fernandez M."/>
            <person name="Wu X."/>
            <person name="de Brujin I."/>
            <person name="Lundin D."/>
            <person name="Andersson A."/>
            <person name="Bertilsson S."/>
            <person name="Dopson M."/>
        </authorList>
    </citation>
    <scope>NUCLEOTIDE SEQUENCE</scope>
    <source>
        <strain evidence="2">TM448A02085</strain>
        <strain evidence="3">TM448B01760</strain>
    </source>
</reference>
<dbReference type="AlphaFoldDB" id="A0A6H1ZVZ5"/>
<dbReference type="EMBL" id="MT144821">
    <property type="protein sequence ID" value="QJH99991.1"/>
    <property type="molecule type" value="Genomic_DNA"/>
</dbReference>
<dbReference type="InterPro" id="IPR013096">
    <property type="entry name" value="Cupin_2"/>
</dbReference>
<proteinExistence type="predicted"/>
<organism evidence="2">
    <name type="scientific">viral metagenome</name>
    <dbReference type="NCBI Taxonomy" id="1070528"/>
    <lineage>
        <taxon>unclassified sequences</taxon>
        <taxon>metagenomes</taxon>
        <taxon>organismal metagenomes</taxon>
    </lineage>
</organism>
<evidence type="ECO:0000259" key="1">
    <source>
        <dbReference type="Pfam" id="PF07883"/>
    </source>
</evidence>
<sequence length="126" mass="14962">MGKTHWGGFFVWGVMERTIKTWGEKWNIFQNDLNEISVLYLVPKQRCSWHSHQSKFNLFFVIEGELYIKTEWDIAIIKKGQIFTTRPGEWHEFQTHDKPATVIEVMYVQYDPNDINRETLGGPLNE</sequence>
<feature type="domain" description="Cupin type-2" evidence="1">
    <location>
        <begin position="41"/>
        <end position="105"/>
    </location>
</feature>
<evidence type="ECO:0000313" key="3">
    <source>
        <dbReference type="EMBL" id="QJH99991.1"/>
    </source>
</evidence>
<evidence type="ECO:0000313" key="2">
    <source>
        <dbReference type="EMBL" id="QJA51380.1"/>
    </source>
</evidence>